<dbReference type="SUPFAM" id="SSF48452">
    <property type="entry name" value="TPR-like"/>
    <property type="match status" value="3"/>
</dbReference>
<dbReference type="RefSeq" id="WP_358348792.1">
    <property type="nucleotide sequence ID" value="NZ_JBEZFP010000006.1"/>
</dbReference>
<feature type="compositionally biased region" description="Pro residues" evidence="1">
    <location>
        <begin position="453"/>
        <end position="487"/>
    </location>
</feature>
<name>A0ABV3DA81_9ACTN</name>
<proteinExistence type="predicted"/>
<dbReference type="Proteomes" id="UP001551482">
    <property type="component" value="Unassembled WGS sequence"/>
</dbReference>
<dbReference type="PRINTS" id="PR01217">
    <property type="entry name" value="PRICHEXTENSN"/>
</dbReference>
<feature type="compositionally biased region" description="Pro residues" evidence="1">
    <location>
        <begin position="516"/>
        <end position="526"/>
    </location>
</feature>
<dbReference type="EMBL" id="JBEZFP010000006">
    <property type="protein sequence ID" value="MEU8132645.1"/>
    <property type="molecule type" value="Genomic_DNA"/>
</dbReference>
<dbReference type="PANTHER" id="PTHR46345">
    <property type="entry name" value="INVERTED FORMIN-2"/>
    <property type="match status" value="1"/>
</dbReference>
<evidence type="ECO:0000256" key="1">
    <source>
        <dbReference type="SAM" id="MobiDB-lite"/>
    </source>
</evidence>
<reference evidence="2 3" key="1">
    <citation type="submission" date="2024-06" db="EMBL/GenBank/DDBJ databases">
        <title>The Natural Products Discovery Center: Release of the First 8490 Sequenced Strains for Exploring Actinobacteria Biosynthetic Diversity.</title>
        <authorList>
            <person name="Kalkreuter E."/>
            <person name="Kautsar S.A."/>
            <person name="Yang D."/>
            <person name="Bader C.D."/>
            <person name="Teijaro C.N."/>
            <person name="Fluegel L."/>
            <person name="Davis C.M."/>
            <person name="Simpson J.R."/>
            <person name="Lauterbach L."/>
            <person name="Steele A.D."/>
            <person name="Gui C."/>
            <person name="Meng S."/>
            <person name="Li G."/>
            <person name="Viehrig K."/>
            <person name="Ye F."/>
            <person name="Su P."/>
            <person name="Kiefer A.F."/>
            <person name="Nichols A."/>
            <person name="Cepeda A.J."/>
            <person name="Yan W."/>
            <person name="Fan B."/>
            <person name="Jiang Y."/>
            <person name="Adhikari A."/>
            <person name="Zheng C.-J."/>
            <person name="Schuster L."/>
            <person name="Cowan T.M."/>
            <person name="Smanski M.J."/>
            <person name="Chevrette M.G."/>
            <person name="De Carvalho L.P.S."/>
            <person name="Shen B."/>
        </authorList>
    </citation>
    <scope>NUCLEOTIDE SEQUENCE [LARGE SCALE GENOMIC DNA]</scope>
    <source>
        <strain evidence="2 3">NPDC048946</strain>
    </source>
</reference>
<feature type="compositionally biased region" description="Low complexity" evidence="1">
    <location>
        <begin position="491"/>
        <end position="515"/>
    </location>
</feature>
<sequence>MLFRWRRRHERHLAAYRLRIEEEAAVASKALAIRNSYLAPYQRDSAEPEPDLPSEQVPSRAVAAAVRRDERERAAMLADRARQLSRAGRHVEASAPARAAVRVLGELAEQDPAEHSPALIDALRALAAVLAGGGQYGDAVKVANNAASRARRLAALDVHRHRPLLAATLRDLGARLGDAGESDRALAVLHECVEAYRTLAARSPEEHRPGLADALDEFAGRLAATGLVEEALALFDEAAHLLTLADADVLAQVTTRQANLLARVGRVDEAIERASSAVRLRRARTENGPTSGDDALASALQSFGLLLSGAARHDDAVEALEEAVSLRARRVRVDPAIARRPEVAVTYAVYGLVLISADRPADAVPPLAAALGVGTALNLPQVVDMATDALVRAHAAEPVAVRSRWRAATGEDAPAWITGSGARTAAVQPPPPPNPTPPPPPPAPAPRTAAPAAAPPVAPAAPTPPPVPRPPAPPRVPASAAGPPPGKPRGEAAPTQAAPPAAAPRAESPAEQQAEPQPPSPVPPQPRRSGRLTADRLTPERPKRRPIPSPAARPPSDVDV</sequence>
<dbReference type="PANTHER" id="PTHR46345:SF8">
    <property type="entry name" value="FORMIN 3, ISOFORM B"/>
    <property type="match status" value="1"/>
</dbReference>
<feature type="region of interest" description="Disordered" evidence="1">
    <location>
        <begin position="412"/>
        <end position="560"/>
    </location>
</feature>
<dbReference type="InterPro" id="IPR011990">
    <property type="entry name" value="TPR-like_helical_dom_sf"/>
</dbReference>
<organism evidence="2 3">
    <name type="scientific">Streptodolium elevatio</name>
    <dbReference type="NCBI Taxonomy" id="3157996"/>
    <lineage>
        <taxon>Bacteria</taxon>
        <taxon>Bacillati</taxon>
        <taxon>Actinomycetota</taxon>
        <taxon>Actinomycetes</taxon>
        <taxon>Kitasatosporales</taxon>
        <taxon>Streptomycetaceae</taxon>
        <taxon>Streptodolium</taxon>
    </lineage>
</organism>
<feature type="compositionally biased region" description="Pro residues" evidence="1">
    <location>
        <begin position="428"/>
        <end position="445"/>
    </location>
</feature>
<evidence type="ECO:0000313" key="2">
    <source>
        <dbReference type="EMBL" id="MEU8132645.1"/>
    </source>
</evidence>
<accession>A0ABV3DA81</accession>
<dbReference type="Gene3D" id="1.25.40.10">
    <property type="entry name" value="Tetratricopeptide repeat domain"/>
    <property type="match status" value="2"/>
</dbReference>
<comment type="caution">
    <text evidence="2">The sequence shown here is derived from an EMBL/GenBank/DDBJ whole genome shotgun (WGS) entry which is preliminary data.</text>
</comment>
<keyword evidence="3" id="KW-1185">Reference proteome</keyword>
<protein>
    <submittedName>
        <fullName evidence="2">Tetratricopeptide repeat protein</fullName>
    </submittedName>
</protein>
<evidence type="ECO:0000313" key="3">
    <source>
        <dbReference type="Proteomes" id="UP001551482"/>
    </source>
</evidence>
<gene>
    <name evidence="2" type="ORF">AB0C36_03965</name>
</gene>